<organism evidence="2">
    <name type="scientific">hydrothermal vent metagenome</name>
    <dbReference type="NCBI Taxonomy" id="652676"/>
    <lineage>
        <taxon>unclassified sequences</taxon>
        <taxon>metagenomes</taxon>
        <taxon>ecological metagenomes</taxon>
    </lineage>
</organism>
<dbReference type="EMBL" id="UOGC01000003">
    <property type="protein sequence ID" value="VAX15085.1"/>
    <property type="molecule type" value="Genomic_DNA"/>
</dbReference>
<gene>
    <name evidence="2" type="ORF">MNBD_NITROSPINAE01-1466</name>
</gene>
<feature type="region of interest" description="Disordered" evidence="1">
    <location>
        <begin position="1"/>
        <end position="20"/>
    </location>
</feature>
<name>A0A3B1C8T5_9ZZZZ</name>
<reference evidence="2" key="1">
    <citation type="submission" date="2018-06" db="EMBL/GenBank/DDBJ databases">
        <authorList>
            <person name="Zhirakovskaya E."/>
        </authorList>
    </citation>
    <scope>NUCLEOTIDE SEQUENCE</scope>
</reference>
<proteinExistence type="predicted"/>
<protein>
    <submittedName>
        <fullName evidence="2">Uncharacterized protein</fullName>
    </submittedName>
</protein>
<accession>A0A3B1C8T5</accession>
<dbReference type="GO" id="GO:0003677">
    <property type="term" value="F:DNA binding"/>
    <property type="evidence" value="ECO:0007669"/>
    <property type="project" value="InterPro"/>
</dbReference>
<dbReference type="AlphaFoldDB" id="A0A3B1C8T5"/>
<dbReference type="NCBIfam" id="TIGR01764">
    <property type="entry name" value="excise"/>
    <property type="match status" value="1"/>
</dbReference>
<feature type="compositionally biased region" description="Polar residues" evidence="1">
    <location>
        <begin position="1"/>
        <end position="10"/>
    </location>
</feature>
<evidence type="ECO:0000256" key="1">
    <source>
        <dbReference type="SAM" id="MobiDB-lite"/>
    </source>
</evidence>
<evidence type="ECO:0000313" key="2">
    <source>
        <dbReference type="EMBL" id="VAX15085.1"/>
    </source>
</evidence>
<sequence length="77" mass="8631">MRKQGENASITKKPASGATPGILKKYFTTSQLTTRWGVSAATIIRLIEEGQLRGLKIRGVYRVERQSVKSYENKVSF</sequence>
<dbReference type="InterPro" id="IPR010093">
    <property type="entry name" value="SinI_DNA-bd"/>
</dbReference>